<gene>
    <name evidence="2" type="ORF">DFP72DRAFT_1079324</name>
</gene>
<organism evidence="2 3">
    <name type="scientific">Ephemerocybe angulata</name>
    <dbReference type="NCBI Taxonomy" id="980116"/>
    <lineage>
        <taxon>Eukaryota</taxon>
        <taxon>Fungi</taxon>
        <taxon>Dikarya</taxon>
        <taxon>Basidiomycota</taxon>
        <taxon>Agaricomycotina</taxon>
        <taxon>Agaricomycetes</taxon>
        <taxon>Agaricomycetidae</taxon>
        <taxon>Agaricales</taxon>
        <taxon>Agaricineae</taxon>
        <taxon>Psathyrellaceae</taxon>
        <taxon>Ephemerocybe</taxon>
    </lineage>
</organism>
<dbReference type="AlphaFoldDB" id="A0A8H6HD21"/>
<feature type="region of interest" description="Disordered" evidence="1">
    <location>
        <begin position="1"/>
        <end position="41"/>
    </location>
</feature>
<dbReference type="Proteomes" id="UP000521943">
    <property type="component" value="Unassembled WGS sequence"/>
</dbReference>
<comment type="caution">
    <text evidence="2">The sequence shown here is derived from an EMBL/GenBank/DDBJ whole genome shotgun (WGS) entry which is preliminary data.</text>
</comment>
<accession>A0A8H6HD21</accession>
<name>A0A8H6HD21_9AGAR</name>
<feature type="compositionally biased region" description="Basic residues" evidence="1">
    <location>
        <begin position="17"/>
        <end position="31"/>
    </location>
</feature>
<reference evidence="2 3" key="1">
    <citation type="submission" date="2020-07" db="EMBL/GenBank/DDBJ databases">
        <title>Comparative genomics of pyrophilous fungi reveals a link between fire events and developmental genes.</title>
        <authorList>
            <consortium name="DOE Joint Genome Institute"/>
            <person name="Steindorff A.S."/>
            <person name="Carver A."/>
            <person name="Calhoun S."/>
            <person name="Stillman K."/>
            <person name="Liu H."/>
            <person name="Lipzen A."/>
            <person name="Pangilinan J."/>
            <person name="Labutti K."/>
            <person name="Bruns T.D."/>
            <person name="Grigoriev I.V."/>
        </authorList>
    </citation>
    <scope>NUCLEOTIDE SEQUENCE [LARGE SCALE GENOMIC DNA]</scope>
    <source>
        <strain evidence="2 3">CBS 144469</strain>
    </source>
</reference>
<evidence type="ECO:0000256" key="1">
    <source>
        <dbReference type="SAM" id="MobiDB-lite"/>
    </source>
</evidence>
<dbReference type="EMBL" id="JACGCI010000132">
    <property type="protein sequence ID" value="KAF6743907.1"/>
    <property type="molecule type" value="Genomic_DNA"/>
</dbReference>
<dbReference type="OrthoDB" id="3104015at2759"/>
<feature type="compositionally biased region" description="Polar residues" evidence="1">
    <location>
        <begin position="7"/>
        <end position="16"/>
    </location>
</feature>
<feature type="region of interest" description="Disordered" evidence="1">
    <location>
        <begin position="195"/>
        <end position="217"/>
    </location>
</feature>
<evidence type="ECO:0000313" key="3">
    <source>
        <dbReference type="Proteomes" id="UP000521943"/>
    </source>
</evidence>
<sequence>MPVQRVSGRTSSASRQGTKRVNKPSTPHRAKSFGPHSDGHPVLKTIATKDAARMAVNTLLKEAALRVAAPRPVDGLRPHHLGHPVTPPMVYYANNLDNFGRWYQVCKENCNTPKFLTASPERSTIWENDEIVRLFLIREELFPTPRGIPSAQKSKEIARHNENLVRLEPYHELLLKAKPQDTDIDSDDTTLVASTPAVTRASVSSPETRPSAQPHPMMNDFAKRVEEPTLRTTSLYKPSGNVFYWDERDSCVQTNLQPDDSGFIRLSANRMHLGEVEIELLHKVERYVFEFEAWKPFPLEMPIGPIEGSGYPILIRKTGVEKLHNFNDILDLTRIEYQRVLKGKGRAM</sequence>
<protein>
    <submittedName>
        <fullName evidence="2">Uncharacterized protein</fullName>
    </submittedName>
</protein>
<keyword evidence="3" id="KW-1185">Reference proteome</keyword>
<evidence type="ECO:0000313" key="2">
    <source>
        <dbReference type="EMBL" id="KAF6743907.1"/>
    </source>
</evidence>
<feature type="compositionally biased region" description="Polar residues" evidence="1">
    <location>
        <begin position="195"/>
        <end position="211"/>
    </location>
</feature>
<proteinExistence type="predicted"/>